<dbReference type="InterPro" id="IPR014937">
    <property type="entry name" value="DUF1810"/>
</dbReference>
<dbReference type="OrthoDB" id="9801870at2"/>
<evidence type="ECO:0000313" key="2">
    <source>
        <dbReference type="Proteomes" id="UP000466431"/>
    </source>
</evidence>
<gene>
    <name evidence="1" type="ORF">MCEL_07790</name>
</gene>
<dbReference type="AlphaFoldDB" id="A0A1X0BU84"/>
<dbReference type="InterPro" id="IPR036287">
    <property type="entry name" value="Rv1873-like_sf"/>
</dbReference>
<dbReference type="Pfam" id="PF08837">
    <property type="entry name" value="DUF1810"/>
    <property type="match status" value="1"/>
</dbReference>
<reference evidence="1 2" key="1">
    <citation type="journal article" date="2019" name="Emerg. Microbes Infect.">
        <title>Comprehensive subspecies identification of 175 nontuberculous mycobacteria species based on 7547 genomic profiles.</title>
        <authorList>
            <person name="Matsumoto Y."/>
            <person name="Kinjo T."/>
            <person name="Motooka D."/>
            <person name="Nabeya D."/>
            <person name="Jung N."/>
            <person name="Uechi K."/>
            <person name="Horii T."/>
            <person name="Iida T."/>
            <person name="Fujita J."/>
            <person name="Nakamura S."/>
        </authorList>
    </citation>
    <scope>NUCLEOTIDE SEQUENCE [LARGE SCALE GENOMIC DNA]</scope>
    <source>
        <strain evidence="1 2">JCM 18439</strain>
    </source>
</reference>
<sequence length="154" mass="17262">MADDKSVSAGDPFDLQRFVDAQRPVYETVLTELRAGRKRSHWIWFVFPQLRGLGRSAIAERYGISSLAEARAYLGHGVLGPRLRECTELVARSGRGSADDLFGWPDNLKVRSSMTLFSRATDDPDVAAVFDQVLTKYYNGEPDPLTVQRLTAER</sequence>
<dbReference type="SUPFAM" id="SSF140736">
    <property type="entry name" value="Rv1873-like"/>
    <property type="match status" value="1"/>
</dbReference>
<dbReference type="EMBL" id="AP022591">
    <property type="protein sequence ID" value="BBY42484.1"/>
    <property type="molecule type" value="Genomic_DNA"/>
</dbReference>
<dbReference type="PIRSF" id="PIRSF008546">
    <property type="entry name" value="UCP008546"/>
    <property type="match status" value="1"/>
</dbReference>
<dbReference type="Gene3D" id="1.25.40.380">
    <property type="entry name" value="Protein of unknown function DUF1810"/>
    <property type="match status" value="1"/>
</dbReference>
<name>A0A1X0BU84_MYCCF</name>
<dbReference type="RefSeq" id="WP_083002647.1">
    <property type="nucleotide sequence ID" value="NZ_AP022591.1"/>
</dbReference>
<dbReference type="Proteomes" id="UP000466431">
    <property type="component" value="Chromosome"/>
</dbReference>
<dbReference type="KEGG" id="mcee:MCEL_07790"/>
<evidence type="ECO:0000313" key="1">
    <source>
        <dbReference type="EMBL" id="BBY42484.1"/>
    </source>
</evidence>
<keyword evidence="2" id="KW-1185">Reference proteome</keyword>
<proteinExistence type="predicted"/>
<accession>A0A1X0BU84</accession>
<protein>
    <submittedName>
        <fullName evidence="1">Uncharacterized protein</fullName>
    </submittedName>
</protein>
<organism evidence="1 2">
    <name type="scientific">Mycolicibacterium celeriflavum</name>
    <name type="common">Mycobacterium celeriflavum</name>
    <dbReference type="NCBI Taxonomy" id="1249101"/>
    <lineage>
        <taxon>Bacteria</taxon>
        <taxon>Bacillati</taxon>
        <taxon>Actinomycetota</taxon>
        <taxon>Actinomycetes</taxon>
        <taxon>Mycobacteriales</taxon>
        <taxon>Mycobacteriaceae</taxon>
        <taxon>Mycolicibacterium</taxon>
    </lineage>
</organism>